<dbReference type="PRINTS" id="PR00320">
    <property type="entry name" value="GPROTEINBRPT"/>
</dbReference>
<dbReference type="InterPro" id="IPR036322">
    <property type="entry name" value="WD40_repeat_dom_sf"/>
</dbReference>
<accession>K3W5X2</accession>
<dbReference type="AlphaFoldDB" id="K3W5X2"/>
<dbReference type="PROSITE" id="PS50294">
    <property type="entry name" value="WD_REPEATS_REGION"/>
    <property type="match status" value="2"/>
</dbReference>
<feature type="repeat" description="WD" evidence="3">
    <location>
        <begin position="264"/>
        <end position="298"/>
    </location>
</feature>
<evidence type="ECO:0000256" key="3">
    <source>
        <dbReference type="PROSITE-ProRule" id="PRU00221"/>
    </source>
</evidence>
<dbReference type="SMART" id="SM00320">
    <property type="entry name" value="WD40"/>
    <property type="match status" value="6"/>
</dbReference>
<evidence type="ECO:0000313" key="5">
    <source>
        <dbReference type="Proteomes" id="UP000019132"/>
    </source>
</evidence>
<dbReference type="STRING" id="431595.K3W5X2"/>
<feature type="repeat" description="WD" evidence="3">
    <location>
        <begin position="217"/>
        <end position="258"/>
    </location>
</feature>
<feature type="repeat" description="WD" evidence="3">
    <location>
        <begin position="124"/>
        <end position="161"/>
    </location>
</feature>
<evidence type="ECO:0000313" key="4">
    <source>
        <dbReference type="EnsemblProtists" id="PYU1_T000363"/>
    </source>
</evidence>
<dbReference type="InterPro" id="IPR040067">
    <property type="entry name" value="WDR47"/>
</dbReference>
<keyword evidence="1 3" id="KW-0853">WD repeat</keyword>
<dbReference type="EnsemblProtists" id="PYU1_T000363">
    <property type="protein sequence ID" value="PYU1_T000363"/>
    <property type="gene ID" value="PYU1_G000363"/>
</dbReference>
<proteinExistence type="predicted"/>
<dbReference type="eggNOG" id="KOG0641">
    <property type="taxonomic scope" value="Eukaryota"/>
</dbReference>
<dbReference type="InterPro" id="IPR020472">
    <property type="entry name" value="WD40_PAC1"/>
</dbReference>
<dbReference type="EMBL" id="GL376636">
    <property type="status" value="NOT_ANNOTATED_CDS"/>
    <property type="molecule type" value="Genomic_DNA"/>
</dbReference>
<dbReference type="OMA" id="EIRCIRF"/>
<dbReference type="Gene3D" id="2.130.10.10">
    <property type="entry name" value="YVTN repeat-like/Quinoprotein amine dehydrogenase"/>
    <property type="match status" value="2"/>
</dbReference>
<dbReference type="InterPro" id="IPR015943">
    <property type="entry name" value="WD40/YVTN_repeat-like_dom_sf"/>
</dbReference>
<dbReference type="VEuPathDB" id="FungiDB:PYU1_G000363"/>
<sequence length="298" mass="32842">MSASQLPHTTSFLPLLPVVIERHKHHQSAIYCVAYNHHAIEGGSLYSRSSGGSAGTAIASGASDSSIKVLSLATNKETLIQTHTGKTRALHFSAHNLLWSSCTGDLRIRCWDLEHSRSSSCANLDGHVDEIQTFAFSKDDPRSPHPQVLSSALDNTIRLWDPRSGGKCERIVAHTAHPAFTLQFHPLTSWYFVSGHQDGSVALWDLRMKTRSPLESLTHHHDECRAISWSPDGAWLLSSSFDGTICVMQANTSASNSLRAMASYHQHQDKVLQAQWHPTKPAVVTSGADKFVKLWTFS</sequence>
<dbReference type="PROSITE" id="PS50082">
    <property type="entry name" value="WD_REPEATS_2"/>
    <property type="match status" value="3"/>
</dbReference>
<evidence type="ECO:0000256" key="2">
    <source>
        <dbReference type="ARBA" id="ARBA00022737"/>
    </source>
</evidence>
<keyword evidence="5" id="KW-1185">Reference proteome</keyword>
<organism evidence="4 5">
    <name type="scientific">Globisporangium ultimum (strain ATCC 200006 / CBS 805.95 / DAOM BR144)</name>
    <name type="common">Pythium ultimum</name>
    <dbReference type="NCBI Taxonomy" id="431595"/>
    <lineage>
        <taxon>Eukaryota</taxon>
        <taxon>Sar</taxon>
        <taxon>Stramenopiles</taxon>
        <taxon>Oomycota</taxon>
        <taxon>Peronosporomycetes</taxon>
        <taxon>Pythiales</taxon>
        <taxon>Pythiaceae</taxon>
        <taxon>Globisporangium</taxon>
    </lineage>
</organism>
<dbReference type="Proteomes" id="UP000019132">
    <property type="component" value="Unassembled WGS sequence"/>
</dbReference>
<reference evidence="4" key="3">
    <citation type="submission" date="2015-02" db="UniProtKB">
        <authorList>
            <consortium name="EnsemblProtists"/>
        </authorList>
    </citation>
    <scope>IDENTIFICATION</scope>
    <source>
        <strain evidence="4">DAOM BR144</strain>
    </source>
</reference>
<dbReference type="InterPro" id="IPR001680">
    <property type="entry name" value="WD40_rpt"/>
</dbReference>
<evidence type="ECO:0000256" key="1">
    <source>
        <dbReference type="ARBA" id="ARBA00022574"/>
    </source>
</evidence>
<dbReference type="Pfam" id="PF00400">
    <property type="entry name" value="WD40"/>
    <property type="match status" value="4"/>
</dbReference>
<dbReference type="SUPFAM" id="SSF50978">
    <property type="entry name" value="WD40 repeat-like"/>
    <property type="match status" value="1"/>
</dbReference>
<name>K3W5X2_GLOUD</name>
<reference evidence="5" key="2">
    <citation type="submission" date="2010-04" db="EMBL/GenBank/DDBJ databases">
        <authorList>
            <person name="Buell R."/>
            <person name="Hamilton J."/>
            <person name="Hostetler J."/>
        </authorList>
    </citation>
    <scope>NUCLEOTIDE SEQUENCE [LARGE SCALE GENOMIC DNA]</scope>
    <source>
        <strain evidence="5">DAOM:BR144</strain>
    </source>
</reference>
<dbReference type="PANTHER" id="PTHR19863">
    <property type="entry name" value="NEMITIN (NEURONAL ENRICHED MAP INTERACTING PROTEIN) HOMOLOG"/>
    <property type="match status" value="1"/>
</dbReference>
<reference evidence="5" key="1">
    <citation type="journal article" date="2010" name="Genome Biol.">
        <title>Genome sequence of the necrotrophic plant pathogen Pythium ultimum reveals original pathogenicity mechanisms and effector repertoire.</title>
        <authorList>
            <person name="Levesque C.A."/>
            <person name="Brouwer H."/>
            <person name="Cano L."/>
            <person name="Hamilton J.P."/>
            <person name="Holt C."/>
            <person name="Huitema E."/>
            <person name="Raffaele S."/>
            <person name="Robideau G.P."/>
            <person name="Thines M."/>
            <person name="Win J."/>
            <person name="Zerillo M.M."/>
            <person name="Beakes G.W."/>
            <person name="Boore J.L."/>
            <person name="Busam D."/>
            <person name="Dumas B."/>
            <person name="Ferriera S."/>
            <person name="Fuerstenberg S.I."/>
            <person name="Gachon C.M."/>
            <person name="Gaulin E."/>
            <person name="Govers F."/>
            <person name="Grenville-Briggs L."/>
            <person name="Horner N."/>
            <person name="Hostetler J."/>
            <person name="Jiang R.H."/>
            <person name="Johnson J."/>
            <person name="Krajaejun T."/>
            <person name="Lin H."/>
            <person name="Meijer H.J."/>
            <person name="Moore B."/>
            <person name="Morris P."/>
            <person name="Phuntmart V."/>
            <person name="Puiu D."/>
            <person name="Shetty J."/>
            <person name="Stajich J.E."/>
            <person name="Tripathy S."/>
            <person name="Wawra S."/>
            <person name="van West P."/>
            <person name="Whitty B.R."/>
            <person name="Coutinho P.M."/>
            <person name="Henrissat B."/>
            <person name="Martin F."/>
            <person name="Thomas P.D."/>
            <person name="Tyler B.M."/>
            <person name="De Vries R.P."/>
            <person name="Kamoun S."/>
            <person name="Yandell M."/>
            <person name="Tisserat N."/>
            <person name="Buell C.R."/>
        </authorList>
    </citation>
    <scope>NUCLEOTIDE SEQUENCE</scope>
    <source>
        <strain evidence="5">DAOM:BR144</strain>
    </source>
</reference>
<dbReference type="HOGENOM" id="CLU_059274_0_0_1"/>
<dbReference type="PANTHER" id="PTHR19863:SF5">
    <property type="entry name" value="WD REPEAT-CONTAINING PROTEIN 47"/>
    <property type="match status" value="1"/>
</dbReference>
<dbReference type="InParanoid" id="K3W5X2"/>
<keyword evidence="2" id="KW-0677">Repeat</keyword>
<protein>
    <submittedName>
        <fullName evidence="4">Uncharacterized protein</fullName>
    </submittedName>
</protein>